<reference evidence="5 6" key="1">
    <citation type="journal article" date="2015" name="Genome Announc.">
        <title>Expanding the biotechnology potential of lactobacilli through comparative genomics of 213 strains and associated genera.</title>
        <authorList>
            <person name="Sun Z."/>
            <person name="Harris H.M."/>
            <person name="McCann A."/>
            <person name="Guo C."/>
            <person name="Argimon S."/>
            <person name="Zhang W."/>
            <person name="Yang X."/>
            <person name="Jeffery I.B."/>
            <person name="Cooney J.C."/>
            <person name="Kagawa T.F."/>
            <person name="Liu W."/>
            <person name="Song Y."/>
            <person name="Salvetti E."/>
            <person name="Wrobel A."/>
            <person name="Rasinkangas P."/>
            <person name="Parkhill J."/>
            <person name="Rea M.C."/>
            <person name="O'Sullivan O."/>
            <person name="Ritari J."/>
            <person name="Douillard F.P."/>
            <person name="Paul Ross R."/>
            <person name="Yang R."/>
            <person name="Briner A.E."/>
            <person name="Felis G.E."/>
            <person name="de Vos W.M."/>
            <person name="Barrangou R."/>
            <person name="Klaenhammer T.R."/>
            <person name="Caufield P.W."/>
            <person name="Cui Y."/>
            <person name="Zhang H."/>
            <person name="O'Toole P.W."/>
        </authorList>
    </citation>
    <scope>NUCLEOTIDE SEQUENCE [LARGE SCALE GENOMIC DNA]</scope>
    <source>
        <strain evidence="5 6">NBRC 103219</strain>
    </source>
</reference>
<evidence type="ECO:0000256" key="2">
    <source>
        <dbReference type="ARBA" id="ARBA00023125"/>
    </source>
</evidence>
<dbReference type="PROSITE" id="PS51118">
    <property type="entry name" value="HTH_HXLR"/>
    <property type="match status" value="1"/>
</dbReference>
<dbReference type="InterPro" id="IPR002577">
    <property type="entry name" value="HTH_HxlR"/>
</dbReference>
<dbReference type="GO" id="GO:0003677">
    <property type="term" value="F:DNA binding"/>
    <property type="evidence" value="ECO:0007669"/>
    <property type="project" value="UniProtKB-KW"/>
</dbReference>
<dbReference type="Proteomes" id="UP000051886">
    <property type="component" value="Unassembled WGS sequence"/>
</dbReference>
<dbReference type="STRING" id="449659.IV66_GL000812"/>
<evidence type="ECO:0000259" key="4">
    <source>
        <dbReference type="PROSITE" id="PS51118"/>
    </source>
</evidence>
<comment type="caution">
    <text evidence="5">The sequence shown here is derived from an EMBL/GenBank/DDBJ whole genome shotgun (WGS) entry which is preliminary data.</text>
</comment>
<evidence type="ECO:0000256" key="1">
    <source>
        <dbReference type="ARBA" id="ARBA00023015"/>
    </source>
</evidence>
<keyword evidence="6" id="KW-1185">Reference proteome</keyword>
<keyword evidence="2" id="KW-0238">DNA-binding</keyword>
<keyword evidence="3" id="KW-0804">Transcription</keyword>
<dbReference type="PATRIC" id="fig|449659.4.peg.818"/>
<evidence type="ECO:0000313" key="5">
    <source>
        <dbReference type="EMBL" id="KRN95793.1"/>
    </source>
</evidence>
<dbReference type="AlphaFoldDB" id="A0A0R2L2K5"/>
<gene>
    <name evidence="5" type="ORF">IV66_GL000812</name>
</gene>
<sequence length="136" mass="15951">MIFMTDVVRKDVKQRLEDGDYSCAKELTLSMFSGKWKIVILFHLGTDGSYRFNQLMRLLPKASHKVLTNQLREMEEDQLISRKVVSDSQVQVFYEITELGQTLMPIINQMYEWGTKRIKQLQVTPSFNINEDEAKK</sequence>
<dbReference type="Pfam" id="PF01638">
    <property type="entry name" value="HxlR"/>
    <property type="match status" value="1"/>
</dbReference>
<dbReference type="SUPFAM" id="SSF46785">
    <property type="entry name" value="Winged helix' DNA-binding domain"/>
    <property type="match status" value="1"/>
</dbReference>
<keyword evidence="1" id="KW-0805">Transcription regulation</keyword>
<evidence type="ECO:0000256" key="3">
    <source>
        <dbReference type="ARBA" id="ARBA00023163"/>
    </source>
</evidence>
<feature type="domain" description="HTH hxlR-type" evidence="4">
    <location>
        <begin position="23"/>
        <end position="122"/>
    </location>
</feature>
<accession>A0A0R2L2K5</accession>
<dbReference type="InterPro" id="IPR036390">
    <property type="entry name" value="WH_DNA-bd_sf"/>
</dbReference>
<protein>
    <submittedName>
        <fullName evidence="5">HxlR family transcriptional regulator</fullName>
    </submittedName>
</protein>
<dbReference type="PANTHER" id="PTHR33204:SF38">
    <property type="entry name" value="HTH-TYPE TRANSCRIPTIONAL ACTIVATOR HXLR"/>
    <property type="match status" value="1"/>
</dbReference>
<dbReference type="InterPro" id="IPR036388">
    <property type="entry name" value="WH-like_DNA-bd_sf"/>
</dbReference>
<name>A0A0R2L2K5_9LACO</name>
<evidence type="ECO:0000313" key="6">
    <source>
        <dbReference type="Proteomes" id="UP000051886"/>
    </source>
</evidence>
<organism evidence="5 6">
    <name type="scientific">Ligilactobacillus pobuzihii</name>
    <dbReference type="NCBI Taxonomy" id="449659"/>
    <lineage>
        <taxon>Bacteria</taxon>
        <taxon>Bacillati</taxon>
        <taxon>Bacillota</taxon>
        <taxon>Bacilli</taxon>
        <taxon>Lactobacillales</taxon>
        <taxon>Lactobacillaceae</taxon>
        <taxon>Ligilactobacillus</taxon>
    </lineage>
</organism>
<proteinExistence type="predicted"/>
<dbReference type="EMBL" id="JQCN01000069">
    <property type="protein sequence ID" value="KRN95793.1"/>
    <property type="molecule type" value="Genomic_DNA"/>
</dbReference>
<dbReference type="PANTHER" id="PTHR33204">
    <property type="entry name" value="TRANSCRIPTIONAL REGULATOR, MARR FAMILY"/>
    <property type="match status" value="1"/>
</dbReference>
<dbReference type="Gene3D" id="1.10.10.10">
    <property type="entry name" value="Winged helix-like DNA-binding domain superfamily/Winged helix DNA-binding domain"/>
    <property type="match status" value="1"/>
</dbReference>